<protein>
    <submittedName>
        <fullName evidence="3">Extracellular solute-binding protein</fullName>
    </submittedName>
</protein>
<dbReference type="AlphaFoldDB" id="A0A9X4KGG7"/>
<dbReference type="RefSeq" id="WP_277565420.1">
    <property type="nucleotide sequence ID" value="NZ_JAPDHZ010000003.1"/>
</dbReference>
<keyword evidence="2" id="KW-0732">Signal</keyword>
<dbReference type="Gene3D" id="3.40.190.10">
    <property type="entry name" value="Periplasmic binding protein-like II"/>
    <property type="match status" value="2"/>
</dbReference>
<proteinExistence type="predicted"/>
<feature type="signal peptide" evidence="2">
    <location>
        <begin position="1"/>
        <end position="23"/>
    </location>
</feature>
<dbReference type="Proteomes" id="UP001153387">
    <property type="component" value="Unassembled WGS sequence"/>
</dbReference>
<gene>
    <name evidence="3" type="ORF">OMP38_12185</name>
</gene>
<evidence type="ECO:0000313" key="3">
    <source>
        <dbReference type="EMBL" id="MDG0791545.1"/>
    </source>
</evidence>
<feature type="region of interest" description="Disordered" evidence="1">
    <location>
        <begin position="33"/>
        <end position="57"/>
    </location>
</feature>
<sequence>MKKSKMGVLNAGIPLLLTAGLLAGCGGNNNNGNNAQSASPSASSSASASATAKASDAPAKQDVTITMTAASGDTWIRDIDKEIIQDFTAETGIKIDLQIVPADQYASVLKTKLASGESADISLIWPEANAAQFLPDNNFLDLSGEPWVSTLTDAAKKNGSYNGKFIGWGPAGEDGGWGVLYNKELFDKLSIGVPKTFDEFLAACEKIQASGVIPIFEPLKDSWHSGIWMSLMGPQANAQQAGLYEGLNSNKATFASSKVFETFVDQYKTLYDKGYFGKEAFSNTYDKGMAALQSGKYAMFMVPANQDVQAKASNPDFDFTKFAEFPSPFADNKKLAVYDGTIIRVINKNSKKIDAAKAYLSYISREDVLKKVLCRSRAQSVLQGDPGDHDRSGENAPRQL</sequence>
<feature type="chain" id="PRO_5040977892" evidence="2">
    <location>
        <begin position="24"/>
        <end position="400"/>
    </location>
</feature>
<dbReference type="EMBL" id="JAPDHZ010000003">
    <property type="protein sequence ID" value="MDG0791545.1"/>
    <property type="molecule type" value="Genomic_DNA"/>
</dbReference>
<reference evidence="3 4" key="1">
    <citation type="submission" date="2022-10" db="EMBL/GenBank/DDBJ databases">
        <title>Comparative genomic analysis of Cohnella hashimotonis sp. nov., isolated from the International Space Station.</title>
        <authorList>
            <person name="Simpson A."/>
            <person name="Venkateswaran K."/>
        </authorList>
    </citation>
    <scope>NUCLEOTIDE SEQUENCE [LARGE SCALE GENOMIC DNA]</scope>
    <source>
        <strain evidence="3 4">DSM 18997</strain>
    </source>
</reference>
<evidence type="ECO:0000256" key="1">
    <source>
        <dbReference type="SAM" id="MobiDB-lite"/>
    </source>
</evidence>
<feature type="region of interest" description="Disordered" evidence="1">
    <location>
        <begin position="380"/>
        <end position="400"/>
    </location>
</feature>
<name>A0A9X4KGG7_9BACL</name>
<dbReference type="Pfam" id="PF13416">
    <property type="entry name" value="SBP_bac_8"/>
    <property type="match status" value="1"/>
</dbReference>
<dbReference type="InterPro" id="IPR006059">
    <property type="entry name" value="SBP"/>
</dbReference>
<evidence type="ECO:0000256" key="2">
    <source>
        <dbReference type="SAM" id="SignalP"/>
    </source>
</evidence>
<dbReference type="SUPFAM" id="SSF53850">
    <property type="entry name" value="Periplasmic binding protein-like II"/>
    <property type="match status" value="1"/>
</dbReference>
<comment type="caution">
    <text evidence="3">The sequence shown here is derived from an EMBL/GenBank/DDBJ whole genome shotgun (WGS) entry which is preliminary data.</text>
</comment>
<dbReference type="PANTHER" id="PTHR43649">
    <property type="entry name" value="ARABINOSE-BINDING PROTEIN-RELATED"/>
    <property type="match status" value="1"/>
</dbReference>
<dbReference type="PROSITE" id="PS51257">
    <property type="entry name" value="PROKAR_LIPOPROTEIN"/>
    <property type="match status" value="1"/>
</dbReference>
<dbReference type="InterPro" id="IPR050490">
    <property type="entry name" value="Bact_solute-bd_prot1"/>
</dbReference>
<accession>A0A9X4KGG7</accession>
<keyword evidence="4" id="KW-1185">Reference proteome</keyword>
<dbReference type="PANTHER" id="PTHR43649:SF12">
    <property type="entry name" value="DIACETYLCHITOBIOSE BINDING PROTEIN DASA"/>
    <property type="match status" value="1"/>
</dbReference>
<evidence type="ECO:0000313" key="4">
    <source>
        <dbReference type="Proteomes" id="UP001153387"/>
    </source>
</evidence>
<organism evidence="3 4">
    <name type="scientific">Cohnella ginsengisoli</name>
    <dbReference type="NCBI Taxonomy" id="425004"/>
    <lineage>
        <taxon>Bacteria</taxon>
        <taxon>Bacillati</taxon>
        <taxon>Bacillota</taxon>
        <taxon>Bacilli</taxon>
        <taxon>Bacillales</taxon>
        <taxon>Paenibacillaceae</taxon>
        <taxon>Cohnella</taxon>
    </lineage>
</organism>